<protein>
    <submittedName>
        <fullName evidence="3">Beta-ketoacyl synthase</fullName>
    </submittedName>
</protein>
<sequence>MDNAAFICGYSAHLPFAASSEALIENLKQGKRVNKSNWFASDKEAIKCGFNKNKTVARLTHKEHSPLEQLDRLIEEALAQAKLNTRCLAGENVRVYLTGLGPRVDIKEYRYFYDYNDIDDLRLATSLKSLHASNMSQDRLAQAIAQKYCLQHLPPNLHCTSNSSLAAVHIGCQAIEKGGVDLVMVINCSEIKTQDLWFLESQSMLASDVVQPFGENSKSVLFAEGFCVMLLEGGRHRQARQKKGGIRLRSAYTQISAKRSNDAAYLTSNILKVMHSIMAATEVTCDDICAVIPHANGSEISDKAEARALAMLLEQHPVPVLAYKGQIGYTTTGSGIIDLIIAHHTLCHGELLPPVTNDVIIKEISQYMLPEKGVMKHHKHHLLKTGVGVDGSVIGLMLSNYE</sequence>
<dbReference type="Pfam" id="PF02801">
    <property type="entry name" value="Ketoacyl-synt_C"/>
    <property type="match status" value="1"/>
</dbReference>
<dbReference type="InterPro" id="IPR014030">
    <property type="entry name" value="Ketoacyl_synth_N"/>
</dbReference>
<dbReference type="SUPFAM" id="SSF53901">
    <property type="entry name" value="Thiolase-like"/>
    <property type="match status" value="2"/>
</dbReference>
<dbReference type="InterPro" id="IPR014031">
    <property type="entry name" value="Ketoacyl_synth_C"/>
</dbReference>
<dbReference type="Gene3D" id="3.40.47.10">
    <property type="match status" value="1"/>
</dbReference>
<dbReference type="Pfam" id="PF00109">
    <property type="entry name" value="ketoacyl-synt"/>
    <property type="match status" value="1"/>
</dbReference>
<reference evidence="3 4" key="1">
    <citation type="submission" date="2018-01" db="EMBL/GenBank/DDBJ databases">
        <title>Complete and assembled Genome of Pantoea calida DSM22759T.</title>
        <authorList>
            <person name="Stevens M.J.A."/>
            <person name="Zurfluh K."/>
            <person name="Stephan R."/>
        </authorList>
    </citation>
    <scope>NUCLEOTIDE SEQUENCE [LARGE SCALE GENOMIC DNA]</scope>
    <source>
        <strain evidence="3 4">DSM 22759</strain>
    </source>
</reference>
<dbReference type="RefSeq" id="WP_084970454.1">
    <property type="nucleotide sequence ID" value="NZ_CP026378.1"/>
</dbReference>
<dbReference type="SMART" id="SM00825">
    <property type="entry name" value="PKS_KS"/>
    <property type="match status" value="1"/>
</dbReference>
<dbReference type="EMBL" id="CP026378">
    <property type="protein sequence ID" value="AUY24850.1"/>
    <property type="molecule type" value="Genomic_DNA"/>
</dbReference>
<proteinExistence type="inferred from homology"/>
<dbReference type="GeneID" id="84631126"/>
<accession>A0ABM6RZU7</accession>
<dbReference type="InterPro" id="IPR020841">
    <property type="entry name" value="PKS_Beta-ketoAc_synthase_dom"/>
</dbReference>
<evidence type="ECO:0000259" key="2">
    <source>
        <dbReference type="SMART" id="SM00825"/>
    </source>
</evidence>
<keyword evidence="1" id="KW-0808">Transferase</keyword>
<feature type="domain" description="Ketosynthase family 3 (KS3)" evidence="2">
    <location>
        <begin position="5"/>
        <end position="368"/>
    </location>
</feature>
<organism evidence="3 4">
    <name type="scientific">Mixta calida</name>
    <dbReference type="NCBI Taxonomy" id="665913"/>
    <lineage>
        <taxon>Bacteria</taxon>
        <taxon>Pseudomonadati</taxon>
        <taxon>Pseudomonadota</taxon>
        <taxon>Gammaproteobacteria</taxon>
        <taxon>Enterobacterales</taxon>
        <taxon>Erwiniaceae</taxon>
        <taxon>Mixta</taxon>
    </lineage>
</organism>
<comment type="similarity">
    <text evidence="1">Belongs to the thiolase-like superfamily. Beta-ketoacyl-ACP synthases family.</text>
</comment>
<keyword evidence="4" id="KW-1185">Reference proteome</keyword>
<name>A0ABM6RZU7_9GAMM</name>
<evidence type="ECO:0000256" key="1">
    <source>
        <dbReference type="RuleBase" id="RU003694"/>
    </source>
</evidence>
<dbReference type="Proteomes" id="UP000237673">
    <property type="component" value="Chromosome"/>
</dbReference>
<gene>
    <name evidence="3" type="ORF">C2E16_07970</name>
</gene>
<evidence type="ECO:0000313" key="4">
    <source>
        <dbReference type="Proteomes" id="UP000237673"/>
    </source>
</evidence>
<evidence type="ECO:0000313" key="3">
    <source>
        <dbReference type="EMBL" id="AUY24850.1"/>
    </source>
</evidence>
<dbReference type="InterPro" id="IPR016039">
    <property type="entry name" value="Thiolase-like"/>
</dbReference>